<dbReference type="GO" id="GO:0007399">
    <property type="term" value="P:nervous system development"/>
    <property type="evidence" value="ECO:0007669"/>
    <property type="project" value="InterPro"/>
</dbReference>
<dbReference type="SMART" id="SM00360">
    <property type="entry name" value="RRM"/>
    <property type="match status" value="1"/>
</dbReference>
<evidence type="ECO:0000259" key="5">
    <source>
        <dbReference type="SMART" id="SM00360"/>
    </source>
</evidence>
<keyword evidence="2" id="KW-0694">RNA-binding</keyword>
<feature type="region of interest" description="Disordered" evidence="4">
    <location>
        <begin position="116"/>
        <end position="137"/>
    </location>
</feature>
<dbReference type="AlphaFoldDB" id="A0A9N9RLH2"/>
<accession>A0A9N9RLH2</accession>
<dbReference type="InterPro" id="IPR047131">
    <property type="entry name" value="RBFOX1-like"/>
</dbReference>
<sequence>MDPLKLRNCIINNELNKEYEELAREIDHVVQSGFQEILGNYKRLHISNIPFSFREADLIALFRCYGPVFGAEVIFNERGSKGFGFLTMYQSDAEMAFQALNNCVVNGRRIEINNATPRKAAIKTPHKTSENSTQTTPQQLQILSHAFTTSEHLPIPSPHNSSQHYYNVASRIRPLKSKCRLFPQ</sequence>
<evidence type="ECO:0000256" key="1">
    <source>
        <dbReference type="ARBA" id="ARBA00004123"/>
    </source>
</evidence>
<feature type="domain" description="RRM" evidence="5">
    <location>
        <begin position="43"/>
        <end position="113"/>
    </location>
</feature>
<dbReference type="EMBL" id="OU895877">
    <property type="protein sequence ID" value="CAG9799098.1"/>
    <property type="molecule type" value="Genomic_DNA"/>
</dbReference>
<dbReference type="Pfam" id="PF00076">
    <property type="entry name" value="RRM_1"/>
    <property type="match status" value="1"/>
</dbReference>
<dbReference type="InterPro" id="IPR012677">
    <property type="entry name" value="Nucleotide-bd_a/b_plait_sf"/>
</dbReference>
<dbReference type="OrthoDB" id="5382468at2759"/>
<keyword evidence="7" id="KW-1185">Reference proteome</keyword>
<dbReference type="Gene3D" id="3.30.70.330">
    <property type="match status" value="1"/>
</dbReference>
<evidence type="ECO:0000313" key="7">
    <source>
        <dbReference type="Proteomes" id="UP001153620"/>
    </source>
</evidence>
<dbReference type="SUPFAM" id="SSF54928">
    <property type="entry name" value="RNA-binding domain, RBD"/>
    <property type="match status" value="1"/>
</dbReference>
<dbReference type="PANTHER" id="PTHR15597:SF22">
    <property type="entry name" value="RNA-BINDING FOX PROTEIN 1, ISOFORM H"/>
    <property type="match status" value="1"/>
</dbReference>
<dbReference type="GO" id="GO:0005634">
    <property type="term" value="C:nucleus"/>
    <property type="evidence" value="ECO:0007669"/>
    <property type="project" value="UniProtKB-SubCell"/>
</dbReference>
<keyword evidence="3" id="KW-0539">Nucleus</keyword>
<dbReference type="InterPro" id="IPR000504">
    <property type="entry name" value="RRM_dom"/>
</dbReference>
<evidence type="ECO:0000256" key="2">
    <source>
        <dbReference type="ARBA" id="ARBA00022884"/>
    </source>
</evidence>
<gene>
    <name evidence="6" type="ORF">CHIRRI_LOCUS2073</name>
</gene>
<dbReference type="GO" id="GO:0003729">
    <property type="term" value="F:mRNA binding"/>
    <property type="evidence" value="ECO:0007669"/>
    <property type="project" value="TreeGrafter"/>
</dbReference>
<proteinExistence type="predicted"/>
<dbReference type="GO" id="GO:0000381">
    <property type="term" value="P:regulation of alternative mRNA splicing, via spliceosome"/>
    <property type="evidence" value="ECO:0007669"/>
    <property type="project" value="InterPro"/>
</dbReference>
<reference evidence="6" key="2">
    <citation type="submission" date="2022-10" db="EMBL/GenBank/DDBJ databases">
        <authorList>
            <consortium name="ENA_rothamsted_submissions"/>
            <consortium name="culmorum"/>
            <person name="King R."/>
        </authorList>
    </citation>
    <scope>NUCLEOTIDE SEQUENCE</scope>
</reference>
<comment type="subcellular location">
    <subcellularLocation>
        <location evidence="1">Nucleus</location>
    </subcellularLocation>
</comment>
<name>A0A9N9RLH2_9DIPT</name>
<dbReference type="GO" id="GO:0005737">
    <property type="term" value="C:cytoplasm"/>
    <property type="evidence" value="ECO:0007669"/>
    <property type="project" value="TreeGrafter"/>
</dbReference>
<evidence type="ECO:0000256" key="4">
    <source>
        <dbReference type="SAM" id="MobiDB-lite"/>
    </source>
</evidence>
<evidence type="ECO:0000313" key="6">
    <source>
        <dbReference type="EMBL" id="CAG9799098.1"/>
    </source>
</evidence>
<protein>
    <recommendedName>
        <fullName evidence="5">RRM domain-containing protein</fullName>
    </recommendedName>
</protein>
<organism evidence="6 7">
    <name type="scientific">Chironomus riparius</name>
    <dbReference type="NCBI Taxonomy" id="315576"/>
    <lineage>
        <taxon>Eukaryota</taxon>
        <taxon>Metazoa</taxon>
        <taxon>Ecdysozoa</taxon>
        <taxon>Arthropoda</taxon>
        <taxon>Hexapoda</taxon>
        <taxon>Insecta</taxon>
        <taxon>Pterygota</taxon>
        <taxon>Neoptera</taxon>
        <taxon>Endopterygota</taxon>
        <taxon>Diptera</taxon>
        <taxon>Nematocera</taxon>
        <taxon>Chironomoidea</taxon>
        <taxon>Chironomidae</taxon>
        <taxon>Chironominae</taxon>
        <taxon>Chironomus</taxon>
    </lineage>
</organism>
<evidence type="ECO:0000256" key="3">
    <source>
        <dbReference type="ARBA" id="ARBA00023242"/>
    </source>
</evidence>
<reference evidence="6" key="1">
    <citation type="submission" date="2022-01" db="EMBL/GenBank/DDBJ databases">
        <authorList>
            <person name="King R."/>
        </authorList>
    </citation>
    <scope>NUCLEOTIDE SEQUENCE</scope>
</reference>
<dbReference type="Proteomes" id="UP001153620">
    <property type="component" value="Chromosome 1"/>
</dbReference>
<dbReference type="InterPro" id="IPR035979">
    <property type="entry name" value="RBD_domain_sf"/>
</dbReference>
<dbReference type="PANTHER" id="PTHR15597">
    <property type="entry name" value="ATAXIN 2-BINDING PROTEIN 1-RELATED"/>
    <property type="match status" value="1"/>
</dbReference>